<reference evidence="1" key="1">
    <citation type="journal article" date="2015" name="Genome Biol. Evol.">
        <title>Organellar Genomes of White Spruce (Picea glauca): Assembly and Annotation.</title>
        <authorList>
            <person name="Jackman S.D."/>
            <person name="Warren R.L."/>
            <person name="Gibb E.A."/>
            <person name="Vandervalk B.P."/>
            <person name="Mohamadi H."/>
            <person name="Chu J."/>
            <person name="Raymond A."/>
            <person name="Pleasance S."/>
            <person name="Coope R."/>
            <person name="Wildung M.R."/>
            <person name="Ritland C.E."/>
            <person name="Bousquet J."/>
            <person name="Jones S.J."/>
            <person name="Bohlmann J."/>
            <person name="Birol I."/>
        </authorList>
    </citation>
    <scope>NUCLEOTIDE SEQUENCE [LARGE SCALE GENOMIC DNA]</scope>
    <source>
        <tissue evidence="1">Flushing bud</tissue>
    </source>
</reference>
<dbReference type="AlphaFoldDB" id="A0A117NIA0"/>
<name>A0A117NIA0_PICGL</name>
<evidence type="ECO:0000313" key="1">
    <source>
        <dbReference type="EMBL" id="KUM49595.1"/>
    </source>
</evidence>
<gene>
    <name evidence="1" type="ORF">ABT39_MTgene2820</name>
</gene>
<dbReference type="EMBL" id="LKAM01000002">
    <property type="protein sequence ID" value="KUM49595.1"/>
    <property type="molecule type" value="Genomic_DNA"/>
</dbReference>
<organism evidence="1">
    <name type="scientific">Picea glauca</name>
    <name type="common">White spruce</name>
    <name type="synonym">Pinus glauca</name>
    <dbReference type="NCBI Taxonomy" id="3330"/>
    <lineage>
        <taxon>Eukaryota</taxon>
        <taxon>Viridiplantae</taxon>
        <taxon>Streptophyta</taxon>
        <taxon>Embryophyta</taxon>
        <taxon>Tracheophyta</taxon>
        <taxon>Spermatophyta</taxon>
        <taxon>Pinopsida</taxon>
        <taxon>Pinidae</taxon>
        <taxon>Conifers I</taxon>
        <taxon>Pinales</taxon>
        <taxon>Pinaceae</taxon>
        <taxon>Picea</taxon>
    </lineage>
</organism>
<keyword evidence="1" id="KW-0496">Mitochondrion</keyword>
<protein>
    <submittedName>
        <fullName evidence="1">Uncharacterized protein</fullName>
    </submittedName>
</protein>
<accession>A0A117NIA0</accession>
<comment type="caution">
    <text evidence="1">The sequence shown here is derived from an EMBL/GenBank/DDBJ whole genome shotgun (WGS) entry which is preliminary data.</text>
</comment>
<geneLocation type="mitochondrion" evidence="1"/>
<sequence length="117" mass="12751">MINSLSRISSNSYILISVRRMLLIRRASASFSAPPGSKKQLFSARKKYVISSSCDQASHFDEGTAQRKRGPISSPVGRACLRILGEGKSADLTGCTHIILVQFLSLKHGVVLPGYEE</sequence>
<proteinExistence type="predicted"/>